<comment type="subcellular location">
    <subcellularLocation>
        <location evidence="1">Membrane</location>
        <topology evidence="1">Multi-pass membrane protein</topology>
    </subcellularLocation>
</comment>
<protein>
    <recommendedName>
        <fullName evidence="6">NnrU domain-containing protein</fullName>
    </recommendedName>
</protein>
<reference evidence="7" key="1">
    <citation type="journal article" date="2014" name="PLoS ONE">
        <title>Screening of metagenomic and genomic libraries reveals three classes of bacterial enzymes that overcome the toxicity of acrylate.</title>
        <authorList>
            <person name="Curson A.R."/>
            <person name="Burns O.J."/>
            <person name="Voget S."/>
            <person name="Daniel R."/>
            <person name="Todd J.D."/>
            <person name="McInnis K."/>
            <person name="Wexler M."/>
            <person name="Johnston A.W."/>
        </authorList>
    </citation>
    <scope>NUCLEOTIDE SEQUENCE</scope>
</reference>
<evidence type="ECO:0000256" key="5">
    <source>
        <dbReference type="SAM" id="Phobius"/>
    </source>
</evidence>
<feature type="transmembrane region" description="Helical" evidence="5">
    <location>
        <begin position="40"/>
        <end position="59"/>
    </location>
</feature>
<dbReference type="EMBL" id="KJ531202">
    <property type="protein sequence ID" value="AIE77295.1"/>
    <property type="molecule type" value="Genomic_DNA"/>
</dbReference>
<proteinExistence type="predicted"/>
<evidence type="ECO:0000259" key="6">
    <source>
        <dbReference type="Pfam" id="PF07298"/>
    </source>
</evidence>
<reference evidence="7" key="2">
    <citation type="submission" date="2014-03" db="EMBL/GenBank/DDBJ databases">
        <authorList>
            <person name="Curson A.R.J."/>
            <person name="Burns O.J."/>
            <person name="Voget S."/>
            <person name="Daniel R."/>
            <person name="Todd J.D."/>
            <person name="McInnis K."/>
            <person name="Wexler M."/>
            <person name="Johnston A.W.B."/>
        </authorList>
    </citation>
    <scope>NUCLEOTIDE SEQUENCE</scope>
</reference>
<gene>
    <name evidence="7" type="ORF">pBIO2155_02</name>
</gene>
<feature type="domain" description="NnrU" evidence="6">
    <location>
        <begin position="3"/>
        <end position="190"/>
    </location>
</feature>
<evidence type="ECO:0000256" key="4">
    <source>
        <dbReference type="ARBA" id="ARBA00023136"/>
    </source>
</evidence>
<dbReference type="Pfam" id="PF07298">
    <property type="entry name" value="NnrU"/>
    <property type="match status" value="1"/>
</dbReference>
<dbReference type="AlphaFoldDB" id="A0A075FAE6"/>
<name>A0A075FAE6_9BACT</name>
<keyword evidence="4 5" id="KW-0472">Membrane</keyword>
<evidence type="ECO:0000256" key="1">
    <source>
        <dbReference type="ARBA" id="ARBA00004141"/>
    </source>
</evidence>
<feature type="transmembrane region" description="Helical" evidence="5">
    <location>
        <begin position="160"/>
        <end position="185"/>
    </location>
</feature>
<keyword evidence="2 5" id="KW-0812">Transmembrane</keyword>
<evidence type="ECO:0000313" key="7">
    <source>
        <dbReference type="EMBL" id="AIE77295.1"/>
    </source>
</evidence>
<feature type="transmembrane region" description="Helical" evidence="5">
    <location>
        <begin position="113"/>
        <end position="139"/>
    </location>
</feature>
<keyword evidence="3 5" id="KW-1133">Transmembrane helix</keyword>
<dbReference type="GO" id="GO:0016020">
    <property type="term" value="C:membrane"/>
    <property type="evidence" value="ECO:0007669"/>
    <property type="project" value="UniProtKB-SubCell"/>
</dbReference>
<evidence type="ECO:0000256" key="3">
    <source>
        <dbReference type="ARBA" id="ARBA00022989"/>
    </source>
</evidence>
<feature type="transmembrane region" description="Helical" evidence="5">
    <location>
        <begin position="71"/>
        <end position="93"/>
    </location>
</feature>
<evidence type="ECO:0000256" key="2">
    <source>
        <dbReference type="ARBA" id="ARBA00022692"/>
    </source>
</evidence>
<dbReference type="InterPro" id="IPR009915">
    <property type="entry name" value="NnrU_dom"/>
</dbReference>
<accession>A0A075FAE6</accession>
<organism evidence="7">
    <name type="scientific">uncultured bacterium pBIO2155</name>
    <dbReference type="NCBI Taxonomy" id="1478046"/>
    <lineage>
        <taxon>Bacteria</taxon>
        <taxon>environmental samples</taxon>
    </lineage>
</organism>
<sequence>MTILILGLILFLGVHSVRIFAEGWRTAQIAKRGEGAWKGMYTVVSIVGFGLILWGYGMARAQPVVLWAPQLWARHLAALLMLFAFILLAAAYVPKNGIKSWLHHPMVLSVKVWALAHLLANHTLADLLLFGSFLVWAVLNFRAARQRDRAANTVYPTGAVAGTLITVVVGVVVWAVFAFWAHAWLFGVSPVGR</sequence>